<feature type="transmembrane region" description="Helical" evidence="1">
    <location>
        <begin position="170"/>
        <end position="190"/>
    </location>
</feature>
<reference evidence="4 5" key="1">
    <citation type="submission" date="2019-04" db="EMBL/GenBank/DDBJ databases">
        <title>Genome Announcement to Ensure Probiotic Safety of Lactobacillus rhamnosus UBLR-58.</title>
        <authorList>
            <person name="Sulthana A."/>
            <person name="Lakshmi S.G."/>
            <person name="Madempudi R.S."/>
        </authorList>
    </citation>
    <scope>NUCLEOTIDE SEQUENCE [LARGE SCALE GENOMIC DNA]</scope>
    <source>
        <strain evidence="4 5">UBLR-58</strain>
    </source>
</reference>
<evidence type="ECO:0000256" key="1">
    <source>
        <dbReference type="SAM" id="Phobius"/>
    </source>
</evidence>
<protein>
    <submittedName>
        <fullName evidence="3">Acyltransferase</fullName>
    </submittedName>
</protein>
<sequence>MDLILLPFIGFIFASMRPSQNLQDGHLGKNATNNLKGISIIFIILHHINQEIGEVGGTFFSSRLTLAGRLGVAIFFFVSGYGVMRQYQIKGSTYLKNFLSHRVLPIVVLYLLAMAIIFPIKHQFMGLTLAQAVISMTDGAPFVNDSWFVLAIIFFYVVFWISLRISHGHPLPLFSCLFLLTGVYMVYIGTEGMGEWLINAALVFPVGVLFAFYEQRLVPFIRRYYLPLTLITLTIFALFFTLDEMHGQMRYRVVSEVFFALSVMMISYRVEFVSKIFLISSAWSLNLYLYHPFIADWLYSIDAIGSHSVVYTIVVISLSYLAAGIIALLQLCLQRLKSRRLSVKTV</sequence>
<feature type="transmembrane region" description="Helical" evidence="1">
    <location>
        <begin position="310"/>
        <end position="333"/>
    </location>
</feature>
<dbReference type="Proteomes" id="UP000552935">
    <property type="component" value="Unassembled WGS sequence"/>
</dbReference>
<dbReference type="AlphaFoldDB" id="A0A508YNX1"/>
<dbReference type="GO" id="GO:0016747">
    <property type="term" value="F:acyltransferase activity, transferring groups other than amino-acyl groups"/>
    <property type="evidence" value="ECO:0007669"/>
    <property type="project" value="InterPro"/>
</dbReference>
<evidence type="ECO:0000313" key="3">
    <source>
        <dbReference type="EMBL" id="NZA05420.1"/>
    </source>
</evidence>
<feature type="transmembrane region" description="Helical" evidence="1">
    <location>
        <begin position="146"/>
        <end position="163"/>
    </location>
</feature>
<organism evidence="3 6">
    <name type="scientific">Lacticaseibacillus rhamnosus</name>
    <name type="common">Lactobacillus rhamnosus</name>
    <dbReference type="NCBI Taxonomy" id="47715"/>
    <lineage>
        <taxon>Bacteria</taxon>
        <taxon>Bacillati</taxon>
        <taxon>Bacillota</taxon>
        <taxon>Bacilli</taxon>
        <taxon>Lactobacillales</taxon>
        <taxon>Lactobacillaceae</taxon>
        <taxon>Lacticaseibacillus</taxon>
    </lineage>
</organism>
<keyword evidence="1" id="KW-0812">Transmembrane</keyword>
<evidence type="ECO:0000313" key="5">
    <source>
        <dbReference type="Proteomes" id="UP000307517"/>
    </source>
</evidence>
<proteinExistence type="predicted"/>
<dbReference type="RefSeq" id="WP_005692862.1">
    <property type="nucleotide sequence ID" value="NZ_CABFNI010000006.1"/>
</dbReference>
<feature type="transmembrane region" description="Helical" evidence="1">
    <location>
        <begin position="248"/>
        <end position="265"/>
    </location>
</feature>
<dbReference type="InterPro" id="IPR002656">
    <property type="entry name" value="Acyl_transf_3_dom"/>
</dbReference>
<dbReference type="Pfam" id="PF01757">
    <property type="entry name" value="Acyl_transf_3"/>
    <property type="match status" value="1"/>
</dbReference>
<comment type="caution">
    <text evidence="3">The sequence shown here is derived from an EMBL/GenBank/DDBJ whole genome shotgun (WGS) entry which is preliminary data.</text>
</comment>
<dbReference type="EMBL" id="SSHM01000001">
    <property type="protein sequence ID" value="THC81594.1"/>
    <property type="molecule type" value="Genomic_DNA"/>
</dbReference>
<dbReference type="EMBL" id="JACCKI010000007">
    <property type="protein sequence ID" value="NZA05420.1"/>
    <property type="molecule type" value="Genomic_DNA"/>
</dbReference>
<name>A0A508YNX1_LACRH</name>
<feature type="transmembrane region" description="Helical" evidence="1">
    <location>
        <begin position="66"/>
        <end position="83"/>
    </location>
</feature>
<gene>
    <name evidence="4" type="ORF">E6L36_04745</name>
    <name evidence="3" type="ORF">H0N82_10045</name>
</gene>
<accession>A0A508YNX1</accession>
<keyword evidence="1" id="KW-0472">Membrane</keyword>
<feature type="transmembrane region" description="Helical" evidence="1">
    <location>
        <begin position="103"/>
        <end position="120"/>
    </location>
</feature>
<keyword evidence="3" id="KW-0012">Acyltransferase</keyword>
<feature type="transmembrane region" description="Helical" evidence="1">
    <location>
        <begin position="196"/>
        <end position="213"/>
    </location>
</feature>
<evidence type="ECO:0000259" key="2">
    <source>
        <dbReference type="Pfam" id="PF01757"/>
    </source>
</evidence>
<evidence type="ECO:0000313" key="6">
    <source>
        <dbReference type="Proteomes" id="UP000552935"/>
    </source>
</evidence>
<feature type="transmembrane region" description="Helical" evidence="1">
    <location>
        <begin position="225"/>
        <end position="242"/>
    </location>
</feature>
<keyword evidence="3" id="KW-0808">Transferase</keyword>
<feature type="domain" description="Acyltransferase 3" evidence="2">
    <location>
        <begin position="33"/>
        <end position="325"/>
    </location>
</feature>
<reference evidence="3 6" key="2">
    <citation type="submission" date="2020-07" db="EMBL/GenBank/DDBJ databases">
        <title>Organ Donor 1.</title>
        <authorList>
            <person name="Marsh A.J."/>
            <person name="Azcarate-Peril M.A."/>
        </authorList>
    </citation>
    <scope>NUCLEOTIDE SEQUENCE [LARGE SCALE GENOMIC DNA]</scope>
    <source>
        <strain evidence="3 6">AMC0712</strain>
    </source>
</reference>
<dbReference type="Proteomes" id="UP000307517">
    <property type="component" value="Unassembled WGS sequence"/>
</dbReference>
<feature type="transmembrane region" description="Helical" evidence="1">
    <location>
        <begin position="272"/>
        <end position="290"/>
    </location>
</feature>
<keyword evidence="1" id="KW-1133">Transmembrane helix</keyword>
<evidence type="ECO:0000313" key="4">
    <source>
        <dbReference type="EMBL" id="THC81594.1"/>
    </source>
</evidence>